<comment type="caution">
    <text evidence="3">The sequence shown here is derived from an EMBL/GenBank/DDBJ whole genome shotgun (WGS) entry which is preliminary data.</text>
</comment>
<keyword evidence="2" id="KW-0732">Signal</keyword>
<feature type="chain" id="PRO_5023103959" evidence="2">
    <location>
        <begin position="28"/>
        <end position="212"/>
    </location>
</feature>
<reference evidence="3 4" key="1">
    <citation type="submission" date="2019-02" db="EMBL/GenBank/DDBJ databases">
        <title>Deep-cultivation of Planctomycetes and their phenomic and genomic characterization uncovers novel biology.</title>
        <authorList>
            <person name="Wiegand S."/>
            <person name="Jogler M."/>
            <person name="Boedeker C."/>
            <person name="Pinto D."/>
            <person name="Vollmers J."/>
            <person name="Rivas-Marin E."/>
            <person name="Kohn T."/>
            <person name="Peeters S.H."/>
            <person name="Heuer A."/>
            <person name="Rast P."/>
            <person name="Oberbeckmann S."/>
            <person name="Bunk B."/>
            <person name="Jeske O."/>
            <person name="Meyerdierks A."/>
            <person name="Storesund J.E."/>
            <person name="Kallscheuer N."/>
            <person name="Luecker S."/>
            <person name="Lage O.M."/>
            <person name="Pohl T."/>
            <person name="Merkel B.J."/>
            <person name="Hornburger P."/>
            <person name="Mueller R.-W."/>
            <person name="Bruemmer F."/>
            <person name="Labrenz M."/>
            <person name="Spormann A.M."/>
            <person name="Op Den Camp H."/>
            <person name="Overmann J."/>
            <person name="Amann R."/>
            <person name="Jetten M.S.M."/>
            <person name="Mascher T."/>
            <person name="Medema M.H."/>
            <person name="Devos D.P."/>
            <person name="Kaster A.-K."/>
            <person name="Ovreas L."/>
            <person name="Rohde M."/>
            <person name="Galperin M.Y."/>
            <person name="Jogler C."/>
        </authorList>
    </citation>
    <scope>NUCLEOTIDE SEQUENCE [LARGE SCALE GENOMIC DNA]</scope>
    <source>
        <strain evidence="3 4">Mal64</strain>
    </source>
</reference>
<feature type="region of interest" description="Disordered" evidence="1">
    <location>
        <begin position="181"/>
        <end position="212"/>
    </location>
</feature>
<dbReference type="RefSeq" id="WP_146399463.1">
    <property type="nucleotide sequence ID" value="NZ_SJPQ01000002.1"/>
</dbReference>
<evidence type="ECO:0000313" key="3">
    <source>
        <dbReference type="EMBL" id="TWT88420.1"/>
    </source>
</evidence>
<keyword evidence="4" id="KW-1185">Reference proteome</keyword>
<proteinExistence type="predicted"/>
<dbReference type="AlphaFoldDB" id="A0A5C5ZMM6"/>
<dbReference type="OrthoDB" id="290005at2"/>
<feature type="region of interest" description="Disordered" evidence="1">
    <location>
        <begin position="97"/>
        <end position="124"/>
    </location>
</feature>
<sequence precursor="true">MRTAMLLSNLIVLAIVLAAGSVGTAQAQPSGADPYSLRRAMGASDSYTWEGGSRQGAVRQAPAVAAPVPSHQGPAPLDAHAQSVLNYYGSQKARATMSQMPGRPSSGSAGHAVASRPASKPFSTISRPATVSPYLNLYLDEGEDAAPNYHVFVRPQQQQVEQAQSQQVLLQRLQRQVQQAAYSAPSGGAPQGSYSRAARFNDTGRYYSGLRR</sequence>
<feature type="signal peptide" evidence="2">
    <location>
        <begin position="1"/>
        <end position="27"/>
    </location>
</feature>
<name>A0A5C5ZMM6_9BACT</name>
<protein>
    <submittedName>
        <fullName evidence="3">Uncharacterized protein</fullName>
    </submittedName>
</protein>
<accession>A0A5C5ZMM6</accession>
<evidence type="ECO:0000256" key="1">
    <source>
        <dbReference type="SAM" id="MobiDB-lite"/>
    </source>
</evidence>
<dbReference type="EMBL" id="SJPQ01000002">
    <property type="protein sequence ID" value="TWT88420.1"/>
    <property type="molecule type" value="Genomic_DNA"/>
</dbReference>
<gene>
    <name evidence="3" type="ORF">Mal64_19010</name>
</gene>
<dbReference type="Proteomes" id="UP000315440">
    <property type="component" value="Unassembled WGS sequence"/>
</dbReference>
<evidence type="ECO:0000313" key="4">
    <source>
        <dbReference type="Proteomes" id="UP000315440"/>
    </source>
</evidence>
<evidence type="ECO:0000256" key="2">
    <source>
        <dbReference type="SAM" id="SignalP"/>
    </source>
</evidence>
<organism evidence="3 4">
    <name type="scientific">Pseudobythopirellula maris</name>
    <dbReference type="NCBI Taxonomy" id="2527991"/>
    <lineage>
        <taxon>Bacteria</taxon>
        <taxon>Pseudomonadati</taxon>
        <taxon>Planctomycetota</taxon>
        <taxon>Planctomycetia</taxon>
        <taxon>Pirellulales</taxon>
        <taxon>Lacipirellulaceae</taxon>
        <taxon>Pseudobythopirellula</taxon>
    </lineage>
</organism>